<evidence type="ECO:0000313" key="2">
    <source>
        <dbReference type="Proteomes" id="UP000814033"/>
    </source>
</evidence>
<dbReference type="Proteomes" id="UP000814033">
    <property type="component" value="Unassembled WGS sequence"/>
</dbReference>
<sequence>MPDEGSVDGGESDTARAHDAGQHNAGLPVSRIPPEILTAAFSILASIDSPCRYSKSLAWIAITHVCRRWRHITLNNPALWSTIILPFPLGARWAEAFFSRSQNADLTITKLIARYSPPIRQSELALVHVNLSRTRSLGICTDIKAGNSALSAPAPLLHTLDIDFRDSPPSLPDGLLSAPSGTPALQHLRVTTRGALPWTSPLLAHLVTLDIVFGKQPMYSTAGLVEVLDALQAMRNTLERLVVALKFTDVDGAAHSVIQMGKLRQMDLKGSAETASLLFSNIALPVDASIRCTIGPIADGRDIETSLPKIAACLGTLSNVKIALNNYDSCEFQHTFEVATWRDGNTESAPALAAAFVLDEDGSNEVEIIAGATAAAFSEHVKHLIVQSNIVHWPWEDALQHAHSLHDLVVEGLAALPFLSTLFDSNENFLPSLSTLAIHRFNFLMEGMGADRRYYWYSTELVRCLGNRARAGCALKVLDITGSGMDKKTVSELRQMPGMEVRWSEHFDRSRLR</sequence>
<comment type="caution">
    <text evidence="1">The sequence shown here is derived from an EMBL/GenBank/DDBJ whole genome shotgun (WGS) entry which is preliminary data.</text>
</comment>
<proteinExistence type="predicted"/>
<evidence type="ECO:0000313" key="1">
    <source>
        <dbReference type="EMBL" id="KAI0038158.1"/>
    </source>
</evidence>
<reference evidence="1" key="2">
    <citation type="journal article" date="2022" name="New Phytol.">
        <title>Evolutionary transition to the ectomycorrhizal habit in the genomes of a hyperdiverse lineage of mushroom-forming fungi.</title>
        <authorList>
            <person name="Looney B."/>
            <person name="Miyauchi S."/>
            <person name="Morin E."/>
            <person name="Drula E."/>
            <person name="Courty P.E."/>
            <person name="Kohler A."/>
            <person name="Kuo A."/>
            <person name="LaButti K."/>
            <person name="Pangilinan J."/>
            <person name="Lipzen A."/>
            <person name="Riley R."/>
            <person name="Andreopoulos W."/>
            <person name="He G."/>
            <person name="Johnson J."/>
            <person name="Nolan M."/>
            <person name="Tritt A."/>
            <person name="Barry K.W."/>
            <person name="Grigoriev I.V."/>
            <person name="Nagy L.G."/>
            <person name="Hibbett D."/>
            <person name="Henrissat B."/>
            <person name="Matheny P.B."/>
            <person name="Labbe J."/>
            <person name="Martin F.M."/>
        </authorList>
    </citation>
    <scope>NUCLEOTIDE SEQUENCE</scope>
    <source>
        <strain evidence="1">FP105234-sp</strain>
    </source>
</reference>
<gene>
    <name evidence="1" type="ORF">FA95DRAFT_1613588</name>
</gene>
<organism evidence="1 2">
    <name type="scientific">Auriscalpium vulgare</name>
    <dbReference type="NCBI Taxonomy" id="40419"/>
    <lineage>
        <taxon>Eukaryota</taxon>
        <taxon>Fungi</taxon>
        <taxon>Dikarya</taxon>
        <taxon>Basidiomycota</taxon>
        <taxon>Agaricomycotina</taxon>
        <taxon>Agaricomycetes</taxon>
        <taxon>Russulales</taxon>
        <taxon>Auriscalpiaceae</taxon>
        <taxon>Auriscalpium</taxon>
    </lineage>
</organism>
<protein>
    <submittedName>
        <fullName evidence="1">Uncharacterized protein</fullName>
    </submittedName>
</protein>
<dbReference type="EMBL" id="MU276577">
    <property type="protein sequence ID" value="KAI0038158.1"/>
    <property type="molecule type" value="Genomic_DNA"/>
</dbReference>
<keyword evidence="2" id="KW-1185">Reference proteome</keyword>
<accession>A0ACB8R2B1</accession>
<reference evidence="1" key="1">
    <citation type="submission" date="2021-02" db="EMBL/GenBank/DDBJ databases">
        <authorList>
            <consortium name="DOE Joint Genome Institute"/>
            <person name="Ahrendt S."/>
            <person name="Looney B.P."/>
            <person name="Miyauchi S."/>
            <person name="Morin E."/>
            <person name="Drula E."/>
            <person name="Courty P.E."/>
            <person name="Chicoki N."/>
            <person name="Fauchery L."/>
            <person name="Kohler A."/>
            <person name="Kuo A."/>
            <person name="Labutti K."/>
            <person name="Pangilinan J."/>
            <person name="Lipzen A."/>
            <person name="Riley R."/>
            <person name="Andreopoulos W."/>
            <person name="He G."/>
            <person name="Johnson J."/>
            <person name="Barry K.W."/>
            <person name="Grigoriev I.V."/>
            <person name="Nagy L."/>
            <person name="Hibbett D."/>
            <person name="Henrissat B."/>
            <person name="Matheny P.B."/>
            <person name="Labbe J."/>
            <person name="Martin F."/>
        </authorList>
    </citation>
    <scope>NUCLEOTIDE SEQUENCE</scope>
    <source>
        <strain evidence="1">FP105234-sp</strain>
    </source>
</reference>
<name>A0ACB8R2B1_9AGAM</name>